<keyword evidence="1" id="KW-0472">Membrane</keyword>
<keyword evidence="3" id="KW-1185">Reference proteome</keyword>
<evidence type="ECO:0000256" key="1">
    <source>
        <dbReference type="SAM" id="Phobius"/>
    </source>
</evidence>
<reference evidence="2 3" key="1">
    <citation type="submission" date="2018-03" db="EMBL/GenBank/DDBJ databases">
        <title>Adhaeribacter sp. HMF7605 Genome sequencing and assembly.</title>
        <authorList>
            <person name="Kang H."/>
            <person name="Kang J."/>
            <person name="Cha I."/>
            <person name="Kim H."/>
            <person name="Joh K."/>
        </authorList>
    </citation>
    <scope>NUCLEOTIDE SEQUENCE [LARGE SCALE GENOMIC DNA]</scope>
    <source>
        <strain evidence="2 3">HMF7605</strain>
    </source>
</reference>
<sequence>MLLLFLAVVLILLNNIEDGRGKESFKAYFVILAMFMIYGLVNFLTLGLIEKTKYKGNKA</sequence>
<dbReference type="EMBL" id="PYFT01000001">
    <property type="protein sequence ID" value="PSR56472.1"/>
    <property type="molecule type" value="Genomic_DNA"/>
</dbReference>
<feature type="transmembrane region" description="Helical" evidence="1">
    <location>
        <begin position="28"/>
        <end position="49"/>
    </location>
</feature>
<keyword evidence="1" id="KW-1133">Transmembrane helix</keyword>
<accession>A0A2T2YLT3</accession>
<organism evidence="2 3">
    <name type="scientific">Adhaeribacter arboris</name>
    <dbReference type="NCBI Taxonomy" id="2072846"/>
    <lineage>
        <taxon>Bacteria</taxon>
        <taxon>Pseudomonadati</taxon>
        <taxon>Bacteroidota</taxon>
        <taxon>Cytophagia</taxon>
        <taxon>Cytophagales</taxon>
        <taxon>Hymenobacteraceae</taxon>
        <taxon>Adhaeribacter</taxon>
    </lineage>
</organism>
<dbReference type="Proteomes" id="UP000240357">
    <property type="component" value="Unassembled WGS sequence"/>
</dbReference>
<evidence type="ECO:0000313" key="2">
    <source>
        <dbReference type="EMBL" id="PSR56472.1"/>
    </source>
</evidence>
<protein>
    <submittedName>
        <fullName evidence="2">Uncharacterized protein</fullName>
    </submittedName>
</protein>
<proteinExistence type="predicted"/>
<name>A0A2T2YLT3_9BACT</name>
<dbReference type="AlphaFoldDB" id="A0A2T2YLT3"/>
<evidence type="ECO:0000313" key="3">
    <source>
        <dbReference type="Proteomes" id="UP000240357"/>
    </source>
</evidence>
<keyword evidence="1" id="KW-0812">Transmembrane</keyword>
<gene>
    <name evidence="2" type="ORF">AHMF7605_24735</name>
</gene>
<comment type="caution">
    <text evidence="2">The sequence shown here is derived from an EMBL/GenBank/DDBJ whole genome shotgun (WGS) entry which is preliminary data.</text>
</comment>